<dbReference type="GO" id="GO:0003824">
    <property type="term" value="F:catalytic activity"/>
    <property type="evidence" value="ECO:0007669"/>
    <property type="project" value="InterPro"/>
</dbReference>
<gene>
    <name evidence="3" type="ORF">SUH3_18530</name>
</gene>
<reference evidence="3 4" key="1">
    <citation type="submission" date="2014-01" db="EMBL/GenBank/DDBJ databases">
        <title>Sulfitobacter sp. H3 (MCCC 1A00686) Genome Sequencing.</title>
        <authorList>
            <person name="Lai Q."/>
            <person name="Hong Z."/>
        </authorList>
    </citation>
    <scope>NUCLEOTIDE SEQUENCE [LARGE SCALE GENOMIC DNA]</scope>
    <source>
        <strain evidence="3 4">H3</strain>
    </source>
</reference>
<dbReference type="GO" id="GO:0030170">
    <property type="term" value="F:pyridoxal phosphate binding"/>
    <property type="evidence" value="ECO:0007669"/>
    <property type="project" value="InterPro"/>
</dbReference>
<dbReference type="PROSITE" id="PS51340">
    <property type="entry name" value="MOSC"/>
    <property type="match status" value="1"/>
</dbReference>
<accession>A0A073J2Q0</accession>
<evidence type="ECO:0000313" key="3">
    <source>
        <dbReference type="EMBL" id="KEJ96259.1"/>
    </source>
</evidence>
<dbReference type="AlphaFoldDB" id="A0A073J2Q0"/>
<dbReference type="GO" id="GO:0030151">
    <property type="term" value="F:molybdenum ion binding"/>
    <property type="evidence" value="ECO:0007669"/>
    <property type="project" value="InterPro"/>
</dbReference>
<organism evidence="3 4">
    <name type="scientific">Pseudosulfitobacter pseudonitzschiae</name>
    <dbReference type="NCBI Taxonomy" id="1402135"/>
    <lineage>
        <taxon>Bacteria</taxon>
        <taxon>Pseudomonadati</taxon>
        <taxon>Pseudomonadota</taxon>
        <taxon>Alphaproteobacteria</taxon>
        <taxon>Rhodobacterales</taxon>
        <taxon>Roseobacteraceae</taxon>
        <taxon>Pseudosulfitobacter</taxon>
    </lineage>
</organism>
<dbReference type="InterPro" id="IPR052716">
    <property type="entry name" value="MOSC_domain"/>
</dbReference>
<dbReference type="InterPro" id="IPR011037">
    <property type="entry name" value="Pyrv_Knase-like_insert_dom_sf"/>
</dbReference>
<dbReference type="RefSeq" id="WP_037925459.1">
    <property type="nucleotide sequence ID" value="NZ_CP054599.1"/>
</dbReference>
<protein>
    <submittedName>
        <fullName evidence="3">Sulfurase</fullName>
    </submittedName>
</protein>
<evidence type="ECO:0000259" key="2">
    <source>
        <dbReference type="PROSITE" id="PS51340"/>
    </source>
</evidence>
<dbReference type="OrthoDB" id="9808413at2"/>
<feature type="domain" description="MOSC" evidence="2">
    <location>
        <begin position="29"/>
        <end position="188"/>
    </location>
</feature>
<dbReference type="Proteomes" id="UP000027746">
    <property type="component" value="Unassembled WGS sequence"/>
</dbReference>
<dbReference type="Gene3D" id="2.40.33.20">
    <property type="entry name" value="PK beta-barrel domain-like"/>
    <property type="match status" value="1"/>
</dbReference>
<dbReference type="SUPFAM" id="SSF50800">
    <property type="entry name" value="PK beta-barrel domain-like"/>
    <property type="match status" value="1"/>
</dbReference>
<evidence type="ECO:0000313" key="4">
    <source>
        <dbReference type="Proteomes" id="UP000027746"/>
    </source>
</evidence>
<dbReference type="PANTHER" id="PTHR36930">
    <property type="entry name" value="METAL-SULFUR CLUSTER BIOSYNTHESIS PROTEINS YUAD-RELATED"/>
    <property type="match status" value="1"/>
</dbReference>
<proteinExistence type="predicted"/>
<name>A0A073J2Q0_9RHOB</name>
<dbReference type="Pfam" id="PF03473">
    <property type="entry name" value="MOSC"/>
    <property type="match status" value="1"/>
</dbReference>
<sequence length="203" mass="21816">MPALKPTSFSARITWLGRNTNPDDSSVSGALRSEPLETVTVTLEGVEGEVHSGFSRPSCSRVTSQHPKGTQIGNARQLTILSAEELAEIAQKMGVDALDPALLGASMIVEGIPDFTHIPPSSRLQGPSGATLVVDMENRPCVLPGREIEAEMPGLGKSFKPAANKRRGVTAWVERAGHFSIGDVLVLHIPDQRVWNHLAEARR</sequence>
<dbReference type="InterPro" id="IPR005302">
    <property type="entry name" value="MoCF_Sase_C"/>
</dbReference>
<dbReference type="PANTHER" id="PTHR36930:SF1">
    <property type="entry name" value="MOSC DOMAIN-CONTAINING PROTEIN"/>
    <property type="match status" value="1"/>
</dbReference>
<feature type="region of interest" description="Disordered" evidence="1">
    <location>
        <begin position="50"/>
        <end position="69"/>
    </location>
</feature>
<dbReference type="GeneID" id="68870921"/>
<dbReference type="EMBL" id="JAMD01000004">
    <property type="protein sequence ID" value="KEJ96259.1"/>
    <property type="molecule type" value="Genomic_DNA"/>
</dbReference>
<evidence type="ECO:0000256" key="1">
    <source>
        <dbReference type="SAM" id="MobiDB-lite"/>
    </source>
</evidence>
<comment type="caution">
    <text evidence="3">The sequence shown here is derived from an EMBL/GenBank/DDBJ whole genome shotgun (WGS) entry which is preliminary data.</text>
</comment>
<keyword evidence="4" id="KW-1185">Reference proteome</keyword>
<feature type="compositionally biased region" description="Polar residues" evidence="1">
    <location>
        <begin position="55"/>
        <end position="69"/>
    </location>
</feature>